<dbReference type="InterPro" id="IPR001647">
    <property type="entry name" value="HTH_TetR"/>
</dbReference>
<keyword evidence="1 2" id="KW-0238">DNA-binding</keyword>
<evidence type="ECO:0000313" key="5">
    <source>
        <dbReference type="Proteomes" id="UP000267289"/>
    </source>
</evidence>
<dbReference type="Gene3D" id="1.10.10.60">
    <property type="entry name" value="Homeodomain-like"/>
    <property type="match status" value="1"/>
</dbReference>
<proteinExistence type="predicted"/>
<dbReference type="SUPFAM" id="SSF48498">
    <property type="entry name" value="Tetracyclin repressor-like, C-terminal domain"/>
    <property type="match status" value="1"/>
</dbReference>
<evidence type="ECO:0000313" key="4">
    <source>
        <dbReference type="EMBL" id="VBA46025.1"/>
    </source>
</evidence>
<dbReference type="InterPro" id="IPR009057">
    <property type="entry name" value="Homeodomain-like_sf"/>
</dbReference>
<dbReference type="Proteomes" id="UP000267289">
    <property type="component" value="Unassembled WGS sequence"/>
</dbReference>
<dbReference type="GO" id="GO:0003677">
    <property type="term" value="F:DNA binding"/>
    <property type="evidence" value="ECO:0007669"/>
    <property type="project" value="UniProtKB-UniRule"/>
</dbReference>
<dbReference type="PROSITE" id="PS50977">
    <property type="entry name" value="HTH_TETR_2"/>
    <property type="match status" value="1"/>
</dbReference>
<gene>
    <name evidence="4" type="ORF">LAUMK13_05580</name>
</gene>
<evidence type="ECO:0000256" key="1">
    <source>
        <dbReference type="ARBA" id="ARBA00023125"/>
    </source>
</evidence>
<keyword evidence="5" id="KW-1185">Reference proteome</keyword>
<organism evidence="4 5">
    <name type="scientific">Mycobacterium innocens</name>
    <dbReference type="NCBI Taxonomy" id="2341083"/>
    <lineage>
        <taxon>Bacteria</taxon>
        <taxon>Bacillati</taxon>
        <taxon>Actinomycetota</taxon>
        <taxon>Actinomycetes</taxon>
        <taxon>Mycobacteriales</taxon>
        <taxon>Mycobacteriaceae</taxon>
        <taxon>Mycobacterium</taxon>
    </lineage>
</organism>
<feature type="domain" description="HTH tetR-type" evidence="3">
    <location>
        <begin position="18"/>
        <end position="78"/>
    </location>
</feature>
<dbReference type="Gene3D" id="1.10.357.10">
    <property type="entry name" value="Tetracycline Repressor, domain 2"/>
    <property type="match status" value="1"/>
</dbReference>
<dbReference type="SUPFAM" id="SSF46689">
    <property type="entry name" value="Homeodomain-like"/>
    <property type="match status" value="1"/>
</dbReference>
<name>A0A498QKI1_9MYCO</name>
<protein>
    <recommendedName>
        <fullName evidence="3">HTH tetR-type domain-containing protein</fullName>
    </recommendedName>
</protein>
<reference evidence="4 5" key="1">
    <citation type="submission" date="2018-09" db="EMBL/GenBank/DDBJ databases">
        <authorList>
            <person name="Tagini F."/>
        </authorList>
    </citation>
    <scope>NUCLEOTIDE SEQUENCE [LARGE SCALE GENOMIC DNA]</scope>
    <source>
        <strain evidence="4 5">MK13</strain>
    </source>
</reference>
<dbReference type="RefSeq" id="WP_075543812.1">
    <property type="nucleotide sequence ID" value="NZ_UPHQ01000311.1"/>
</dbReference>
<dbReference type="EMBL" id="UPHQ01000311">
    <property type="protein sequence ID" value="VBA46025.1"/>
    <property type="molecule type" value="Genomic_DNA"/>
</dbReference>
<dbReference type="OrthoDB" id="8222629at2"/>
<accession>A0A498QKI1</accession>
<evidence type="ECO:0000256" key="2">
    <source>
        <dbReference type="PROSITE-ProRule" id="PRU00335"/>
    </source>
</evidence>
<sequence>MASTTKFGGQRGGVQATVLTEADIVEAAVELTRVGGLDALTVTKVAEQLGVTGPAVYYHVRGGRQGLASLVASHVMKQAFADQLVRRPDERWDDAIERVLLVTADLTDEFPGVVGHVLNAQQGRVEDVGVASFVIAQLRAGGFDLAATVEAYAAICALIIGWSQLTPLALPRDEPPSPDLAEVIEATAAIPPRDHLRAAVRALLSGLHTSFVAKRTAMAAPVRRKR</sequence>
<evidence type="ECO:0000259" key="3">
    <source>
        <dbReference type="PROSITE" id="PS50977"/>
    </source>
</evidence>
<dbReference type="AlphaFoldDB" id="A0A498QKI1"/>
<dbReference type="Pfam" id="PF00440">
    <property type="entry name" value="TetR_N"/>
    <property type="match status" value="1"/>
</dbReference>
<feature type="DNA-binding region" description="H-T-H motif" evidence="2">
    <location>
        <begin position="41"/>
        <end position="60"/>
    </location>
</feature>
<dbReference type="InterPro" id="IPR036271">
    <property type="entry name" value="Tet_transcr_reg_TetR-rel_C_sf"/>
</dbReference>